<comment type="caution">
    <text evidence="1">The sequence shown here is derived from an EMBL/GenBank/DDBJ whole genome shotgun (WGS) entry which is preliminary data.</text>
</comment>
<sequence length="319" mass="36088">MPEAPKQNGRDYSVNKKALQFIEDVTANAEQVQNRVLAEILTQNAGVEYLNRLGVSGEVIDRETFKKLVPVIKYEDIQPEINRIANGDKSPILCSQPISEFLTSSGTSGGERKLMPTIEEELGRRSLLYSLLMPVMNQFVPGLDKGKGMYFLFIKSEAKTPGGLVARPVLTSYYKSTHFKNRPYDPYTNYTSPNETILCPDSYQSMYSQMLCGLFQNKEVLRVGAVFASGFIRAIRFLEKHWQLLCDDIRTGSVNPQITDPSVRESVMRIIKPNPELADFIESECRKESWKGIITRLWPNTKYVDVIVTGTMSQVYSNS</sequence>
<name>A0ACB7XUA5_9ERIC</name>
<keyword evidence="2" id="KW-1185">Reference proteome</keyword>
<reference evidence="1 2" key="1">
    <citation type="journal article" date="2021" name="Hortic Res">
        <title>High-quality reference genome and annotation aids understanding of berry development for evergreen blueberry (Vaccinium darrowii).</title>
        <authorList>
            <person name="Yu J."/>
            <person name="Hulse-Kemp A.M."/>
            <person name="Babiker E."/>
            <person name="Staton M."/>
        </authorList>
    </citation>
    <scope>NUCLEOTIDE SEQUENCE [LARGE SCALE GENOMIC DNA]</scope>
    <source>
        <strain evidence="2">cv. NJ 8807/NJ 8810</strain>
        <tissue evidence="1">Young leaf</tissue>
    </source>
</reference>
<protein>
    <submittedName>
        <fullName evidence="1">Uncharacterized protein</fullName>
    </submittedName>
</protein>
<evidence type="ECO:0000313" key="1">
    <source>
        <dbReference type="EMBL" id="KAH7844125.1"/>
    </source>
</evidence>
<proteinExistence type="predicted"/>
<dbReference type="EMBL" id="CM037151">
    <property type="protein sequence ID" value="KAH7844125.1"/>
    <property type="molecule type" value="Genomic_DNA"/>
</dbReference>
<dbReference type="Proteomes" id="UP000828048">
    <property type="component" value="Chromosome 1"/>
</dbReference>
<organism evidence="1 2">
    <name type="scientific">Vaccinium darrowii</name>
    <dbReference type="NCBI Taxonomy" id="229202"/>
    <lineage>
        <taxon>Eukaryota</taxon>
        <taxon>Viridiplantae</taxon>
        <taxon>Streptophyta</taxon>
        <taxon>Embryophyta</taxon>
        <taxon>Tracheophyta</taxon>
        <taxon>Spermatophyta</taxon>
        <taxon>Magnoliopsida</taxon>
        <taxon>eudicotyledons</taxon>
        <taxon>Gunneridae</taxon>
        <taxon>Pentapetalae</taxon>
        <taxon>asterids</taxon>
        <taxon>Ericales</taxon>
        <taxon>Ericaceae</taxon>
        <taxon>Vaccinioideae</taxon>
        <taxon>Vaccinieae</taxon>
        <taxon>Vaccinium</taxon>
    </lineage>
</organism>
<gene>
    <name evidence="1" type="ORF">Vadar_024602</name>
</gene>
<evidence type="ECO:0000313" key="2">
    <source>
        <dbReference type="Proteomes" id="UP000828048"/>
    </source>
</evidence>
<accession>A0ACB7XUA5</accession>